<reference evidence="2" key="1">
    <citation type="submission" date="2020-09" db="EMBL/GenBank/DDBJ databases">
        <title>Genome-Enabled Discovery of Anthraquinone Biosynthesis in Senna tora.</title>
        <authorList>
            <person name="Kang S.-H."/>
            <person name="Pandey R.P."/>
            <person name="Lee C.-M."/>
            <person name="Sim J.-S."/>
            <person name="Jeong J.-T."/>
            <person name="Choi B.-S."/>
            <person name="Jung M."/>
            <person name="Ginzburg D."/>
            <person name="Zhao K."/>
            <person name="Won S.Y."/>
            <person name="Oh T.-J."/>
            <person name="Yu Y."/>
            <person name="Kim N.-H."/>
            <person name="Lee O.R."/>
            <person name="Lee T.-H."/>
            <person name="Bashyal P."/>
            <person name="Kim T.-S."/>
            <person name="Lee W.-H."/>
            <person name="Kawkins C."/>
            <person name="Kim C.-K."/>
            <person name="Kim J.S."/>
            <person name="Ahn B.O."/>
            <person name="Rhee S.Y."/>
            <person name="Sohng J.K."/>
        </authorList>
    </citation>
    <scope>NUCLEOTIDE SEQUENCE</scope>
    <source>
        <tissue evidence="2">Leaf</tissue>
    </source>
</reference>
<feature type="transmembrane region" description="Helical" evidence="1">
    <location>
        <begin position="222"/>
        <end position="243"/>
    </location>
</feature>
<dbReference type="AlphaFoldDB" id="A0A834TT28"/>
<keyword evidence="3" id="KW-1185">Reference proteome</keyword>
<proteinExistence type="predicted"/>
<feature type="transmembrane region" description="Helical" evidence="1">
    <location>
        <begin position="192"/>
        <end position="210"/>
    </location>
</feature>
<dbReference type="OrthoDB" id="1934322at2759"/>
<keyword evidence="1" id="KW-0472">Membrane</keyword>
<evidence type="ECO:0000313" key="3">
    <source>
        <dbReference type="Proteomes" id="UP000634136"/>
    </source>
</evidence>
<protein>
    <submittedName>
        <fullName evidence="2">Transmembrane protein</fullName>
    </submittedName>
</protein>
<feature type="transmembrane region" description="Helical" evidence="1">
    <location>
        <begin position="76"/>
        <end position="102"/>
    </location>
</feature>
<organism evidence="2 3">
    <name type="scientific">Senna tora</name>
    <dbReference type="NCBI Taxonomy" id="362788"/>
    <lineage>
        <taxon>Eukaryota</taxon>
        <taxon>Viridiplantae</taxon>
        <taxon>Streptophyta</taxon>
        <taxon>Embryophyta</taxon>
        <taxon>Tracheophyta</taxon>
        <taxon>Spermatophyta</taxon>
        <taxon>Magnoliopsida</taxon>
        <taxon>eudicotyledons</taxon>
        <taxon>Gunneridae</taxon>
        <taxon>Pentapetalae</taxon>
        <taxon>rosids</taxon>
        <taxon>fabids</taxon>
        <taxon>Fabales</taxon>
        <taxon>Fabaceae</taxon>
        <taxon>Caesalpinioideae</taxon>
        <taxon>Cassia clade</taxon>
        <taxon>Senna</taxon>
    </lineage>
</organism>
<evidence type="ECO:0000256" key="1">
    <source>
        <dbReference type="SAM" id="Phobius"/>
    </source>
</evidence>
<dbReference type="PANTHER" id="PTHR33133:SF7">
    <property type="entry name" value="F26K24.10 PROTEIN-RELATED"/>
    <property type="match status" value="1"/>
</dbReference>
<name>A0A834TT28_9FABA</name>
<feature type="transmembrane region" description="Helical" evidence="1">
    <location>
        <begin position="122"/>
        <end position="155"/>
    </location>
</feature>
<comment type="caution">
    <text evidence="2">The sequence shown here is derived from an EMBL/GenBank/DDBJ whole genome shotgun (WGS) entry which is preliminary data.</text>
</comment>
<feature type="transmembrane region" description="Helical" evidence="1">
    <location>
        <begin position="167"/>
        <end position="186"/>
    </location>
</feature>
<keyword evidence="1" id="KW-1133">Transmembrane helix</keyword>
<gene>
    <name evidence="2" type="ORF">G2W53_019179</name>
</gene>
<dbReference type="EMBL" id="JAAIUW010000006">
    <property type="protein sequence ID" value="KAF7828015.1"/>
    <property type="molecule type" value="Genomic_DNA"/>
</dbReference>
<keyword evidence="1 2" id="KW-0812">Transmembrane</keyword>
<evidence type="ECO:0000313" key="2">
    <source>
        <dbReference type="EMBL" id="KAF7828015.1"/>
    </source>
</evidence>
<dbReference type="Proteomes" id="UP000634136">
    <property type="component" value="Unassembled WGS sequence"/>
</dbReference>
<sequence length="316" mass="35281">MSAPPQGPSIGFWGILSDSKRIINAHSRHFLTLSIIFLLPLSFSLIVYPTLHRLIHRSLITTSHILLHHCIKTNALFFSLLYSLFVFAFSLCAVATITYSVFHGFYGRPVKLVSAVKSIFASFFPLLVTVVVSQFIICSISLVFGVFSFLVVRGIELLIGIRIDYSSPYFIGFSVVLVLAFLFVLVNLQVNWTLLSVVVVAESSWGLKALRRSVGLIKGMKGVALSSLMFFGVFTGMLVWSSLVSTKNWGFVMQIVVASIFLMLILLYNAAANTVMYVYCKAIHGEVAEEFAWEYVRFPFDDDEGKIPHVVSIVHE</sequence>
<dbReference type="PANTHER" id="PTHR33133">
    <property type="entry name" value="OS08G0107100 PROTEIN-RELATED"/>
    <property type="match status" value="1"/>
</dbReference>
<feature type="transmembrane region" description="Helical" evidence="1">
    <location>
        <begin position="30"/>
        <end position="55"/>
    </location>
</feature>
<accession>A0A834TT28</accession>
<feature type="transmembrane region" description="Helical" evidence="1">
    <location>
        <begin position="249"/>
        <end position="271"/>
    </location>
</feature>